<keyword evidence="11" id="KW-1185">Reference proteome</keyword>
<dbReference type="Pfam" id="PF00150">
    <property type="entry name" value="Cellulase"/>
    <property type="match status" value="1"/>
</dbReference>
<dbReference type="PROSITE" id="PS51175">
    <property type="entry name" value="CBM6"/>
    <property type="match status" value="1"/>
</dbReference>
<dbReference type="Gene3D" id="2.60.120.260">
    <property type="entry name" value="Galactose-binding domain-like"/>
    <property type="match status" value="1"/>
</dbReference>
<keyword evidence="6 8" id="KW-0326">Glycosidase</keyword>
<evidence type="ECO:0000259" key="9">
    <source>
        <dbReference type="PROSITE" id="PS51175"/>
    </source>
</evidence>
<dbReference type="SMART" id="SM00606">
    <property type="entry name" value="CBD_IV"/>
    <property type="match status" value="1"/>
</dbReference>
<dbReference type="Pfam" id="PF03422">
    <property type="entry name" value="CBM_6"/>
    <property type="match status" value="1"/>
</dbReference>
<dbReference type="RefSeq" id="WP_252589657.1">
    <property type="nucleotide sequence ID" value="NZ_JAMWYS010000058.1"/>
</dbReference>
<dbReference type="InterPro" id="IPR006584">
    <property type="entry name" value="Cellulose-bd_IV"/>
</dbReference>
<evidence type="ECO:0000256" key="6">
    <source>
        <dbReference type="ARBA" id="ARBA00023295"/>
    </source>
</evidence>
<dbReference type="InterPro" id="IPR017853">
    <property type="entry name" value="GH"/>
</dbReference>
<dbReference type="GO" id="GO:0005576">
    <property type="term" value="C:extracellular region"/>
    <property type="evidence" value="ECO:0007669"/>
    <property type="project" value="TreeGrafter"/>
</dbReference>
<feature type="domain" description="CBM6" evidence="9">
    <location>
        <begin position="445"/>
        <end position="580"/>
    </location>
</feature>
<dbReference type="GO" id="GO:0009986">
    <property type="term" value="C:cell surface"/>
    <property type="evidence" value="ECO:0007669"/>
    <property type="project" value="TreeGrafter"/>
</dbReference>
<protein>
    <submittedName>
        <fullName evidence="10">Cellulase family glycosylhydrolase</fullName>
    </submittedName>
</protein>
<dbReference type="SUPFAM" id="SSF51445">
    <property type="entry name" value="(Trans)glycosidases"/>
    <property type="match status" value="1"/>
</dbReference>
<keyword evidence="2" id="KW-0732">Signal</keyword>
<keyword evidence="5" id="KW-0119">Carbohydrate metabolism</keyword>
<dbReference type="InterPro" id="IPR005084">
    <property type="entry name" value="CBM6"/>
</dbReference>
<keyword evidence="3 8" id="KW-0378">Hydrolase</keyword>
<evidence type="ECO:0000256" key="8">
    <source>
        <dbReference type="RuleBase" id="RU361153"/>
    </source>
</evidence>
<dbReference type="Gene3D" id="3.20.20.80">
    <property type="entry name" value="Glycosidases"/>
    <property type="match status" value="1"/>
</dbReference>
<evidence type="ECO:0000313" key="10">
    <source>
        <dbReference type="EMBL" id="MCO4294626.1"/>
    </source>
</evidence>
<dbReference type="InterPro" id="IPR001547">
    <property type="entry name" value="Glyco_hydro_5"/>
</dbReference>
<evidence type="ECO:0000256" key="4">
    <source>
        <dbReference type="ARBA" id="ARBA00023001"/>
    </source>
</evidence>
<name>A0A9X2JGP1_9SPHI</name>
<comment type="similarity">
    <text evidence="1 8">Belongs to the glycosyl hydrolase 5 (cellulase A) family.</text>
</comment>
<dbReference type="PANTHER" id="PTHR31297:SF41">
    <property type="entry name" value="ENDOGLUCANASE, PUTATIVE (AFU_ORTHOLOGUE AFUA_5G01830)-RELATED"/>
    <property type="match status" value="1"/>
</dbReference>
<evidence type="ECO:0000256" key="1">
    <source>
        <dbReference type="ARBA" id="ARBA00005641"/>
    </source>
</evidence>
<keyword evidence="7" id="KW-0624">Polysaccharide degradation</keyword>
<dbReference type="EMBL" id="JAMWYS010000058">
    <property type="protein sequence ID" value="MCO4294626.1"/>
    <property type="molecule type" value="Genomic_DNA"/>
</dbReference>
<keyword evidence="4" id="KW-0136">Cellulose degradation</keyword>
<evidence type="ECO:0000256" key="5">
    <source>
        <dbReference type="ARBA" id="ARBA00023277"/>
    </source>
</evidence>
<sequence>MKQQTIYKSMIGIMLFFLPLSLLGQGFLKTKGKLIVNEKGDKVILRGMGLGGWMLQEGYMFKLGHIGQQYKIRQGIESLIGKVKTDDFYNTWLTNHTTKRDIDSLAAWGFNSVRLPMHYNLYTLPVEQEPVAGQNTWLEKGFTMTDSLLSWCKSNHLYLILDLHAAPGGQGNDLAISDRDPSKPSIWESEANRQKTIALWKKLAQRYSNEPYIGGYDIINEPNWGFTDPNDRIGNQEKENKPLRQLMVDITTAIREVDTKHIIIIEGNGFGNNYNGIMPLWDNNMAVSFHKYGNFNNQASIQGFLDLQKINNMPLWMGESGENSNTWYTQLISMVEAHNIGWAWWQLKKMGSNNPLEIKLTPGYQKLVDYSNGKGEKPTEAEVQATLDELAENLKTENNVYHHDVIDAMFRQIRSTETIPFKNHSIGTNATINAVDYDLGRQRYAYYDTDSASYHYTPGVNTVGNIGRLYRNDGVDIQQDENGFYVFKIEDGEWLQYTINVKDRGKYSLNLKVSADSSAGKISVFVNNELKIDGLEIPKKLNSDKWLVVKTAGTDLKSGVNRLKIRFDKGGFNFSSLQFAKIK</sequence>
<reference evidence="10" key="1">
    <citation type="submission" date="2022-06" db="EMBL/GenBank/DDBJ databases">
        <title>Solitalea sp. MAHUQ-68 isolated from rhizospheric soil.</title>
        <authorList>
            <person name="Huq M.A."/>
        </authorList>
    </citation>
    <scope>NUCLEOTIDE SEQUENCE</scope>
    <source>
        <strain evidence="10">MAHUQ-68</strain>
    </source>
</reference>
<dbReference type="PANTHER" id="PTHR31297">
    <property type="entry name" value="GLUCAN ENDO-1,6-BETA-GLUCOSIDASE B"/>
    <property type="match status" value="1"/>
</dbReference>
<dbReference type="SUPFAM" id="SSF49785">
    <property type="entry name" value="Galactose-binding domain-like"/>
    <property type="match status" value="1"/>
</dbReference>
<organism evidence="10 11">
    <name type="scientific">Solitalea agri</name>
    <dbReference type="NCBI Taxonomy" id="2953739"/>
    <lineage>
        <taxon>Bacteria</taxon>
        <taxon>Pseudomonadati</taxon>
        <taxon>Bacteroidota</taxon>
        <taxon>Sphingobacteriia</taxon>
        <taxon>Sphingobacteriales</taxon>
        <taxon>Sphingobacteriaceae</taxon>
        <taxon>Solitalea</taxon>
    </lineage>
</organism>
<gene>
    <name evidence="10" type="ORF">NF867_17325</name>
</gene>
<evidence type="ECO:0000256" key="3">
    <source>
        <dbReference type="ARBA" id="ARBA00022801"/>
    </source>
</evidence>
<evidence type="ECO:0000256" key="2">
    <source>
        <dbReference type="ARBA" id="ARBA00022729"/>
    </source>
</evidence>
<proteinExistence type="inferred from homology"/>
<evidence type="ECO:0000256" key="7">
    <source>
        <dbReference type="ARBA" id="ARBA00023326"/>
    </source>
</evidence>
<dbReference type="GO" id="GO:0030245">
    <property type="term" value="P:cellulose catabolic process"/>
    <property type="evidence" value="ECO:0007669"/>
    <property type="project" value="UniProtKB-KW"/>
</dbReference>
<dbReference type="GO" id="GO:0008422">
    <property type="term" value="F:beta-glucosidase activity"/>
    <property type="evidence" value="ECO:0007669"/>
    <property type="project" value="TreeGrafter"/>
</dbReference>
<dbReference type="Proteomes" id="UP001155182">
    <property type="component" value="Unassembled WGS sequence"/>
</dbReference>
<dbReference type="InterPro" id="IPR008979">
    <property type="entry name" value="Galactose-bd-like_sf"/>
</dbReference>
<dbReference type="AlphaFoldDB" id="A0A9X2JGP1"/>
<dbReference type="CDD" id="cd04080">
    <property type="entry name" value="CBM6_cellulase-like"/>
    <property type="match status" value="1"/>
</dbReference>
<dbReference type="GO" id="GO:0030246">
    <property type="term" value="F:carbohydrate binding"/>
    <property type="evidence" value="ECO:0007669"/>
    <property type="project" value="InterPro"/>
</dbReference>
<evidence type="ECO:0000313" key="11">
    <source>
        <dbReference type="Proteomes" id="UP001155182"/>
    </source>
</evidence>
<accession>A0A9X2JGP1</accession>
<comment type="caution">
    <text evidence="10">The sequence shown here is derived from an EMBL/GenBank/DDBJ whole genome shotgun (WGS) entry which is preliminary data.</text>
</comment>
<dbReference type="InterPro" id="IPR050386">
    <property type="entry name" value="Glycosyl_hydrolase_5"/>
</dbReference>